<dbReference type="PIRSF" id="PIRSF003135">
    <property type="entry name" value="Primosomal_n"/>
    <property type="match status" value="1"/>
</dbReference>
<dbReference type="GO" id="GO:0030894">
    <property type="term" value="C:replisome"/>
    <property type="evidence" value="ECO:0007669"/>
    <property type="project" value="InterPro"/>
</dbReference>
<dbReference type="Gene3D" id="2.40.50.140">
    <property type="entry name" value="Nucleic acid-binding proteins"/>
    <property type="match status" value="1"/>
</dbReference>
<dbReference type="InterPro" id="IPR023646">
    <property type="entry name" value="Prisomal_replication_PriB"/>
</dbReference>
<sequence>MNAIDTIGPGQGVNQCHLQARIESLGSDRYTPAGILALDLVLAHQSSQMELGSSRQVVLSIKAVAFGEVAQKLRLADMQSVYVFDGFLASRGRTQQVILHISDFQSV</sequence>
<dbReference type="Proteomes" id="UP000286947">
    <property type="component" value="Unassembled WGS sequence"/>
</dbReference>
<dbReference type="GO" id="GO:0003697">
    <property type="term" value="F:single-stranded DNA binding"/>
    <property type="evidence" value="ECO:0007669"/>
    <property type="project" value="InterPro"/>
</dbReference>
<name>A0A433SG09_9BURK</name>
<dbReference type="Pfam" id="PF22657">
    <property type="entry name" value="SSB_1"/>
    <property type="match status" value="1"/>
</dbReference>
<dbReference type="NCBIfam" id="TIGR04418">
    <property type="entry name" value="PriB_gamma"/>
    <property type="match status" value="1"/>
</dbReference>
<evidence type="ECO:0000313" key="2">
    <source>
        <dbReference type="Proteomes" id="UP000286947"/>
    </source>
</evidence>
<organism evidence="1 2">
    <name type="scientific">Saezia sanguinis</name>
    <dbReference type="NCBI Taxonomy" id="1965230"/>
    <lineage>
        <taxon>Bacteria</taxon>
        <taxon>Pseudomonadati</taxon>
        <taxon>Pseudomonadota</taxon>
        <taxon>Betaproteobacteria</taxon>
        <taxon>Burkholderiales</taxon>
        <taxon>Saeziaceae</taxon>
        <taxon>Saezia</taxon>
    </lineage>
</organism>
<dbReference type="SUPFAM" id="SSF50249">
    <property type="entry name" value="Nucleic acid-binding proteins"/>
    <property type="match status" value="1"/>
</dbReference>
<comment type="caution">
    <text evidence="1">The sequence shown here is derived from an EMBL/GenBank/DDBJ whole genome shotgun (WGS) entry which is preliminary data.</text>
</comment>
<evidence type="ECO:0000313" key="1">
    <source>
        <dbReference type="EMBL" id="RUS67678.1"/>
    </source>
</evidence>
<gene>
    <name evidence="1" type="primary">priB</name>
    <name evidence="1" type="ORF">CUZ56_00154</name>
</gene>
<dbReference type="GO" id="GO:0006260">
    <property type="term" value="P:DNA replication"/>
    <property type="evidence" value="ECO:0007669"/>
    <property type="project" value="InterPro"/>
</dbReference>
<dbReference type="InterPro" id="IPR012340">
    <property type="entry name" value="NA-bd_OB-fold"/>
</dbReference>
<dbReference type="RefSeq" id="WP_239441925.1">
    <property type="nucleotide sequence ID" value="NZ_PQSP01000001.1"/>
</dbReference>
<protein>
    <submittedName>
        <fullName evidence="1">Primosomal replication protein N</fullName>
    </submittedName>
</protein>
<proteinExistence type="predicted"/>
<reference evidence="1 2" key="1">
    <citation type="submission" date="2018-01" db="EMBL/GenBank/DDBJ databases">
        <title>Saezia sanguinis gen. nov., sp. nov., in the order Burkholderiales isolated from human blood.</title>
        <authorList>
            <person name="Medina-Pascual M.J."/>
            <person name="Valdezate S."/>
            <person name="Monzon S."/>
            <person name="Cuesta I."/>
            <person name="Carrasco G."/>
            <person name="Villalon P."/>
            <person name="Saez-Nieto J.A."/>
        </authorList>
    </citation>
    <scope>NUCLEOTIDE SEQUENCE [LARGE SCALE GENOMIC DNA]</scope>
    <source>
        <strain evidence="1 2">CNM695-12</strain>
    </source>
</reference>
<keyword evidence="2" id="KW-1185">Reference proteome</keyword>
<accession>A0A433SG09</accession>
<dbReference type="EMBL" id="PQSP01000001">
    <property type="protein sequence ID" value="RUS67678.1"/>
    <property type="molecule type" value="Genomic_DNA"/>
</dbReference>
<dbReference type="AlphaFoldDB" id="A0A433SG09"/>